<gene>
    <name evidence="2" type="primary">rpiA</name>
    <name evidence="3" type="ORF">BED47_14175</name>
</gene>
<dbReference type="SUPFAM" id="SSF75445">
    <property type="entry name" value="D-ribose-5-phosphate isomerase (RpiA), lid domain"/>
    <property type="match status" value="1"/>
</dbReference>
<dbReference type="InterPro" id="IPR037171">
    <property type="entry name" value="NagB/RpiA_transferase-like"/>
</dbReference>
<dbReference type="InterPro" id="IPR004788">
    <property type="entry name" value="Ribose5P_isomerase_type_A"/>
</dbReference>
<dbReference type="EMBL" id="MDKC01000036">
    <property type="protein sequence ID" value="ODG90008.1"/>
    <property type="molecule type" value="Genomic_DNA"/>
</dbReference>
<dbReference type="Gene3D" id="3.30.70.260">
    <property type="match status" value="1"/>
</dbReference>
<evidence type="ECO:0000313" key="4">
    <source>
        <dbReference type="Proteomes" id="UP000094580"/>
    </source>
</evidence>
<reference evidence="3 4" key="1">
    <citation type="submission" date="2016-07" db="EMBL/GenBank/DDBJ databases">
        <authorList>
            <person name="Townsley L."/>
            <person name="Shank E.A."/>
        </authorList>
    </citation>
    <scope>NUCLEOTIDE SEQUENCE [LARGE SCALE GENOMIC DNA]</scope>
    <source>
        <strain evidence="3 4">CH01</strain>
    </source>
</reference>
<keyword evidence="1 2" id="KW-0413">Isomerase</keyword>
<dbReference type="GO" id="GO:0016853">
    <property type="term" value="F:isomerase activity"/>
    <property type="evidence" value="ECO:0007669"/>
    <property type="project" value="UniProtKB-KW"/>
</dbReference>
<comment type="subunit">
    <text evidence="2">Homodimer.</text>
</comment>
<comment type="caution">
    <text evidence="3">The sequence shown here is derived from an EMBL/GenBank/DDBJ whole genome shotgun (WGS) entry which is preliminary data.</text>
</comment>
<dbReference type="Gene3D" id="3.40.50.1360">
    <property type="match status" value="1"/>
</dbReference>
<feature type="binding site" evidence="2">
    <location>
        <begin position="82"/>
        <end position="85"/>
    </location>
    <ligand>
        <name>substrate</name>
    </ligand>
</feature>
<dbReference type="EC" id="5.3.1.6" evidence="2"/>
<evidence type="ECO:0000256" key="1">
    <source>
        <dbReference type="ARBA" id="ARBA00023235"/>
    </source>
</evidence>
<dbReference type="PANTHER" id="PTHR11934:SF0">
    <property type="entry name" value="RIBOSE-5-PHOSPHATE ISOMERASE"/>
    <property type="match status" value="1"/>
</dbReference>
<keyword evidence="4" id="KW-1185">Reference proteome</keyword>
<name>A0ABX2ZJW9_9BACI</name>
<feature type="binding site" evidence="2">
    <location>
        <begin position="95"/>
        <end position="98"/>
    </location>
    <ligand>
        <name>substrate</name>
    </ligand>
</feature>
<dbReference type="Proteomes" id="UP000094580">
    <property type="component" value="Unassembled WGS sequence"/>
</dbReference>
<dbReference type="RefSeq" id="WP_069035337.1">
    <property type="nucleotide sequence ID" value="NZ_MDKC01000036.1"/>
</dbReference>
<evidence type="ECO:0000256" key="2">
    <source>
        <dbReference type="HAMAP-Rule" id="MF_00170"/>
    </source>
</evidence>
<comment type="catalytic activity">
    <reaction evidence="2">
        <text>aldehydo-D-ribose 5-phosphate = D-ribulose 5-phosphate</text>
        <dbReference type="Rhea" id="RHEA:14657"/>
        <dbReference type="ChEBI" id="CHEBI:58121"/>
        <dbReference type="ChEBI" id="CHEBI:58273"/>
        <dbReference type="EC" id="5.3.1.6"/>
    </reaction>
</comment>
<dbReference type="Pfam" id="PF06026">
    <property type="entry name" value="Rib_5-P_isom_A"/>
    <property type="match status" value="1"/>
</dbReference>
<feature type="binding site" evidence="2">
    <location>
        <position position="122"/>
    </location>
    <ligand>
        <name>substrate</name>
    </ligand>
</feature>
<comment type="pathway">
    <text evidence="2">Carbohydrate degradation; pentose phosphate pathway; D-ribose 5-phosphate from D-ribulose 5-phosphate (non-oxidative stage): step 1/1.</text>
</comment>
<accession>A0ABX2ZJW9</accession>
<dbReference type="InterPro" id="IPR020672">
    <property type="entry name" value="Ribose5P_isomerase_typA_subgr"/>
</dbReference>
<evidence type="ECO:0000313" key="3">
    <source>
        <dbReference type="EMBL" id="ODG90008.1"/>
    </source>
</evidence>
<dbReference type="SUPFAM" id="SSF100950">
    <property type="entry name" value="NagB/RpiA/CoA transferase-like"/>
    <property type="match status" value="1"/>
</dbReference>
<comment type="function">
    <text evidence="2">Catalyzes the reversible conversion of ribose-5-phosphate to ribulose 5-phosphate.</text>
</comment>
<dbReference type="HAMAP" id="MF_00170">
    <property type="entry name" value="Rib_5P_isom_A"/>
    <property type="match status" value="1"/>
</dbReference>
<organism evidence="3 4">
    <name type="scientific">Gottfriedia luciferensis</name>
    <dbReference type="NCBI Taxonomy" id="178774"/>
    <lineage>
        <taxon>Bacteria</taxon>
        <taxon>Bacillati</taxon>
        <taxon>Bacillota</taxon>
        <taxon>Bacilli</taxon>
        <taxon>Bacillales</taxon>
        <taxon>Bacillaceae</taxon>
        <taxon>Gottfriedia</taxon>
    </lineage>
</organism>
<feature type="active site" description="Proton acceptor" evidence="2">
    <location>
        <position position="104"/>
    </location>
</feature>
<dbReference type="PANTHER" id="PTHR11934">
    <property type="entry name" value="RIBOSE-5-PHOSPHATE ISOMERASE"/>
    <property type="match status" value="1"/>
</dbReference>
<proteinExistence type="inferred from homology"/>
<dbReference type="CDD" id="cd01398">
    <property type="entry name" value="RPI_A"/>
    <property type="match status" value="1"/>
</dbReference>
<dbReference type="NCBIfam" id="TIGR00021">
    <property type="entry name" value="rpiA"/>
    <property type="match status" value="1"/>
</dbReference>
<sequence>MNENDKQIVGEKAAEFVKDGMVVGLGTGSTVLYTIKRLGQLVQEGLNIKGIPTSIQTEKLAKEVGIQLVNFSKIEQIDIAIDGADEINPNFELIKGGGGALLREKIIAKAAKTFIVVADPTKMVERLGKFRLPVEVIPFGMEMTMKHIKAIGLSPELRLNGATPFITDNGNYIFDCSIPNHIQTEIIERELNLIPGVVENGLFVGMTDLVITLDKNGDVEILSK</sequence>
<comment type="similarity">
    <text evidence="2">Belongs to the ribose 5-phosphate isomerase family.</text>
</comment>
<feature type="binding site" evidence="2">
    <location>
        <begin position="27"/>
        <end position="30"/>
    </location>
    <ligand>
        <name>substrate</name>
    </ligand>
</feature>
<protein>
    <recommendedName>
        <fullName evidence="2">Ribose-5-phosphate isomerase A</fullName>
        <ecNumber evidence="2">5.3.1.6</ecNumber>
    </recommendedName>
    <alternativeName>
        <fullName evidence="2">Phosphoriboisomerase A</fullName>
        <shortName evidence="2">PRI</shortName>
    </alternativeName>
</protein>
<dbReference type="NCBIfam" id="NF001924">
    <property type="entry name" value="PRK00702.1"/>
    <property type="match status" value="1"/>
</dbReference>